<protein>
    <submittedName>
        <fullName evidence="2">Inner membrane protein</fullName>
    </submittedName>
</protein>
<keyword evidence="1" id="KW-1185">Reference proteome</keyword>
<reference evidence="2" key="1">
    <citation type="submission" date="2017-02" db="UniProtKB">
        <authorList>
            <consortium name="WormBaseParasite"/>
        </authorList>
    </citation>
    <scope>IDENTIFICATION</scope>
</reference>
<evidence type="ECO:0000313" key="2">
    <source>
        <dbReference type="WBParaSite" id="ALUE_0001729801-mRNA-1"/>
    </source>
</evidence>
<name>A0A0M3IG96_ASCLU</name>
<proteinExistence type="predicted"/>
<dbReference type="Proteomes" id="UP000036681">
    <property type="component" value="Unplaced"/>
</dbReference>
<organism evidence="1 2">
    <name type="scientific">Ascaris lumbricoides</name>
    <name type="common">Giant roundworm</name>
    <dbReference type="NCBI Taxonomy" id="6252"/>
    <lineage>
        <taxon>Eukaryota</taxon>
        <taxon>Metazoa</taxon>
        <taxon>Ecdysozoa</taxon>
        <taxon>Nematoda</taxon>
        <taxon>Chromadorea</taxon>
        <taxon>Rhabditida</taxon>
        <taxon>Spirurina</taxon>
        <taxon>Ascaridomorpha</taxon>
        <taxon>Ascaridoidea</taxon>
        <taxon>Ascarididae</taxon>
        <taxon>Ascaris</taxon>
    </lineage>
</organism>
<dbReference type="WBParaSite" id="ALUE_0001729801-mRNA-1">
    <property type="protein sequence ID" value="ALUE_0001729801-mRNA-1"/>
    <property type="gene ID" value="ALUE_0001729801"/>
</dbReference>
<sequence>MRMRWGITAIGKLQICDGFNISDMLGLSKKFVTGVAIGIVLRLCRPESRVYSVGQAAACWLATSSFAVSARAYRHNFGFERANWVVYYFGGRSKHR</sequence>
<evidence type="ECO:0000313" key="1">
    <source>
        <dbReference type="Proteomes" id="UP000036681"/>
    </source>
</evidence>
<dbReference type="AlphaFoldDB" id="A0A0M3IG96"/>
<accession>A0A0M3IG96</accession>